<feature type="domain" description="Serine/threonine-protein phosphatase 4 regulatory subunit 3-like central" evidence="4">
    <location>
        <begin position="139"/>
        <end position="603"/>
    </location>
</feature>
<feature type="domain" description="PP4R3 EVH1-like" evidence="5">
    <location>
        <begin position="10"/>
        <end position="76"/>
    </location>
</feature>
<evidence type="ECO:0000259" key="4">
    <source>
        <dbReference type="Pfam" id="PF04802"/>
    </source>
</evidence>
<dbReference type="GO" id="GO:0030289">
    <property type="term" value="C:protein phosphatase 4 complex"/>
    <property type="evidence" value="ECO:0007669"/>
    <property type="project" value="TreeGrafter"/>
</dbReference>
<dbReference type="EMBL" id="JALJOU010000080">
    <property type="protein sequence ID" value="KAK9823072.1"/>
    <property type="molecule type" value="Genomic_DNA"/>
</dbReference>
<evidence type="ECO:0008006" key="8">
    <source>
        <dbReference type="Google" id="ProtNLM"/>
    </source>
</evidence>
<feature type="region of interest" description="Disordered" evidence="3">
    <location>
        <begin position="605"/>
        <end position="660"/>
    </location>
</feature>
<keyword evidence="2" id="KW-0539">Nucleus</keyword>
<sequence length="746" mass="81894">MEQSNSVGLVVISEEDMHRTLLIHRISLEDIYQRQGEDTIITWSDPEIGTDIALSFQEAVGCNHIWEHVQQVQSQFQRTKAGGASSEAAVRRRYVDEFEQASVSLEGDFGDGPGAKPVELPEPEMGNLAELARMLGELSLYQRDRVAGRMLRNGYVRRLLDLFRACEDLEDSESLRHLHAILRGTIMLNDTSLLEVLLSEENVMDVVGALEYDPELAGRQRHREFLRERVVFKEVVPITDAGLRAKIHQTYRLSYLKDVVLPRVLDDATFATLSSLILFNNVEVLMALQADARFLPELFAALRRAGPADAAFADRLAFLRELTGLARHLQAGARAALLCKLAGLGLFEAAGAALASGSEALRLRALDVLLAAVAHDPGPLREHLLRPEGRPLLGLLLQPLLAGGAVGLQEGALELLRALLDPEGAPATVQSNGFLELFYTTHMGQLVGVLAAVAEPEGAKAAPSALGLIVELLCFCVQHHSFRIKYYVLRNKVVESVLGLLGRREKWLGVAAVRFLRACVGLKDEFYNRYLIRNNLFEPVIAAFLANGARYNLLNSAVLELVEFVRKENVRGLVSHLVEAFAPRLAAVDYVDTFEQLRTRHEQNREQFGMRDASSGAATQQTVDEQRLRRDDRALDKDEEDYFSREDEDGDEPGDVAPLLGNGVALEAGDALRDAPPRLLPLVDYDDDDDADDGGGALRAGSAKRGLGSPGGLTAKRTRLGDERPRGVPVGGSGAGLKAGLWRGRR</sequence>
<gene>
    <name evidence="6" type="ORF">WJX81_007297</name>
</gene>
<dbReference type="Pfam" id="PF04802">
    <property type="entry name" value="PP4R3"/>
    <property type="match status" value="1"/>
</dbReference>
<dbReference type="InterPro" id="IPR011993">
    <property type="entry name" value="PH-like_dom_sf"/>
</dbReference>
<dbReference type="PANTHER" id="PTHR23318">
    <property type="entry name" value="ATP SYNTHASE GAMMA-RELATED"/>
    <property type="match status" value="1"/>
</dbReference>
<dbReference type="GO" id="GO:0005654">
    <property type="term" value="C:nucleoplasm"/>
    <property type="evidence" value="ECO:0007669"/>
    <property type="project" value="TreeGrafter"/>
</dbReference>
<evidence type="ECO:0000313" key="7">
    <source>
        <dbReference type="Proteomes" id="UP001445335"/>
    </source>
</evidence>
<evidence type="ECO:0000256" key="1">
    <source>
        <dbReference type="ARBA" id="ARBA00004123"/>
    </source>
</evidence>
<dbReference type="GO" id="GO:0072542">
    <property type="term" value="F:protein phosphatase activator activity"/>
    <property type="evidence" value="ECO:0007669"/>
    <property type="project" value="TreeGrafter"/>
</dbReference>
<dbReference type="InterPro" id="IPR006887">
    <property type="entry name" value="P4R3-like_central_dom"/>
</dbReference>
<keyword evidence="7" id="KW-1185">Reference proteome</keyword>
<feature type="region of interest" description="Disordered" evidence="3">
    <location>
        <begin position="683"/>
        <end position="746"/>
    </location>
</feature>
<dbReference type="PANTHER" id="PTHR23318:SF0">
    <property type="entry name" value="SERINE_THREONINE-PROTEIN PHOSPHATASE 4 REGULATORY SUBUNIT 3"/>
    <property type="match status" value="1"/>
</dbReference>
<dbReference type="Pfam" id="PF22972">
    <property type="entry name" value="EVH1_PP4R3"/>
    <property type="match status" value="1"/>
</dbReference>
<accession>A0AAW1QNV4</accession>
<evidence type="ECO:0000259" key="5">
    <source>
        <dbReference type="Pfam" id="PF22972"/>
    </source>
</evidence>
<name>A0AAW1QNV4_9CHLO</name>
<comment type="subcellular location">
    <subcellularLocation>
        <location evidence="1">Nucleus</location>
    </subcellularLocation>
</comment>
<proteinExistence type="predicted"/>
<evidence type="ECO:0000313" key="6">
    <source>
        <dbReference type="EMBL" id="KAK9823072.1"/>
    </source>
</evidence>
<comment type="caution">
    <text evidence="6">The sequence shown here is derived from an EMBL/GenBank/DDBJ whole genome shotgun (WGS) entry which is preliminary data.</text>
</comment>
<organism evidence="6 7">
    <name type="scientific">Elliptochloris bilobata</name>
    <dbReference type="NCBI Taxonomy" id="381761"/>
    <lineage>
        <taxon>Eukaryota</taxon>
        <taxon>Viridiplantae</taxon>
        <taxon>Chlorophyta</taxon>
        <taxon>core chlorophytes</taxon>
        <taxon>Trebouxiophyceae</taxon>
        <taxon>Trebouxiophyceae incertae sedis</taxon>
        <taxon>Elliptochloris clade</taxon>
        <taxon>Elliptochloris</taxon>
    </lineage>
</organism>
<dbReference type="InterPro" id="IPR051137">
    <property type="entry name" value="PP4R3-like"/>
</dbReference>
<dbReference type="AlphaFoldDB" id="A0AAW1QNV4"/>
<feature type="compositionally biased region" description="Acidic residues" evidence="3">
    <location>
        <begin position="637"/>
        <end position="654"/>
    </location>
</feature>
<feature type="compositionally biased region" description="Basic and acidic residues" evidence="3">
    <location>
        <begin position="624"/>
        <end position="636"/>
    </location>
</feature>
<feature type="compositionally biased region" description="Acidic residues" evidence="3">
    <location>
        <begin position="684"/>
        <end position="693"/>
    </location>
</feature>
<reference evidence="6 7" key="1">
    <citation type="journal article" date="2024" name="Nat. Commun.">
        <title>Phylogenomics reveals the evolutionary origins of lichenization in chlorophyte algae.</title>
        <authorList>
            <person name="Puginier C."/>
            <person name="Libourel C."/>
            <person name="Otte J."/>
            <person name="Skaloud P."/>
            <person name="Haon M."/>
            <person name="Grisel S."/>
            <person name="Petersen M."/>
            <person name="Berrin J.G."/>
            <person name="Delaux P.M."/>
            <person name="Dal Grande F."/>
            <person name="Keller J."/>
        </authorList>
    </citation>
    <scope>NUCLEOTIDE SEQUENCE [LARGE SCALE GENOMIC DNA]</scope>
    <source>
        <strain evidence="6 7">SAG 245.80</strain>
    </source>
</reference>
<dbReference type="Proteomes" id="UP001445335">
    <property type="component" value="Unassembled WGS sequence"/>
</dbReference>
<evidence type="ECO:0000256" key="2">
    <source>
        <dbReference type="ARBA" id="ARBA00023242"/>
    </source>
</evidence>
<protein>
    <recommendedName>
        <fullName evidence="8">Serine/threonine-protein phosphatase 4 regulatory subunit 3-like central domain-containing protein</fullName>
    </recommendedName>
</protein>
<dbReference type="Gene3D" id="2.30.29.30">
    <property type="entry name" value="Pleckstrin-homology domain (PH domain)/Phosphotyrosine-binding domain (PTB)"/>
    <property type="match status" value="1"/>
</dbReference>
<dbReference type="InterPro" id="IPR055236">
    <property type="entry name" value="EVH1_PP4R3"/>
</dbReference>
<evidence type="ECO:0000256" key="3">
    <source>
        <dbReference type="SAM" id="MobiDB-lite"/>
    </source>
</evidence>